<dbReference type="PANTHER" id="PTHR43356:SF2">
    <property type="entry name" value="PHOSPHATE ACETYLTRANSFERASE"/>
    <property type="match status" value="1"/>
</dbReference>
<dbReference type="InterPro" id="IPR002505">
    <property type="entry name" value="PTA_PTB"/>
</dbReference>
<dbReference type="NCBIfam" id="NF005837">
    <property type="entry name" value="PRK07742.1"/>
    <property type="match status" value="1"/>
</dbReference>
<keyword evidence="2 5" id="KW-0808">Transferase</keyword>
<dbReference type="NCBIfam" id="NF006045">
    <property type="entry name" value="PRK08190.1"/>
    <property type="match status" value="1"/>
</dbReference>
<dbReference type="RefSeq" id="WP_003325499.1">
    <property type="nucleotide sequence ID" value="NC_014639.1"/>
</dbReference>
<evidence type="ECO:0000313" key="5">
    <source>
        <dbReference type="EMBL" id="ADP33001.1"/>
    </source>
</evidence>
<dbReference type="PIRSF" id="PIRSF000428">
    <property type="entry name" value="P_Ac_trans"/>
    <property type="match status" value="1"/>
</dbReference>
<name>A0ABM5LYY8_BACA1</name>
<gene>
    <name evidence="5" type="ordered locus">BATR1942_10350</name>
</gene>
<keyword evidence="3 5" id="KW-0012">Acyltransferase</keyword>
<reference evidence="5 6" key="1">
    <citation type="journal article" date="2011" name="Front. Microbiol.">
        <title>Genomic signatures of strain selection and enhancement in Bacillus atrophaeus var. globigii, a historical biowarfare simulant.</title>
        <authorList>
            <person name="Gibbons H.S."/>
            <person name="Broomall S.M."/>
            <person name="McNew L.A."/>
            <person name="Daligault H."/>
            <person name="Chapman C."/>
            <person name="Bruce D."/>
            <person name="Karavis M."/>
            <person name="Krepps M."/>
            <person name="McGregor P.A."/>
            <person name="Hong C."/>
            <person name="Park K.H."/>
            <person name="Akmal A."/>
            <person name="Feldman A."/>
            <person name="Lin J.S."/>
            <person name="Chang W.E."/>
            <person name="Higgs B.W."/>
            <person name="Demirev P."/>
            <person name="Lindquist J."/>
            <person name="Liem A."/>
            <person name="Fochler E."/>
            <person name="Read T.D."/>
            <person name="Tapia R."/>
            <person name="Johnson S."/>
            <person name="Bishop-Lilly K.A."/>
            <person name="Detter C."/>
            <person name="Han C."/>
            <person name="Sozhamannan S."/>
            <person name="Rosenzweig C.N."/>
            <person name="Skowronski E.W."/>
        </authorList>
    </citation>
    <scope>NUCLEOTIDE SEQUENCE [LARGE SCALE GENOMIC DNA]</scope>
    <source>
        <strain evidence="5 6">1942</strain>
    </source>
</reference>
<dbReference type="NCBIfam" id="TIGR02706">
    <property type="entry name" value="P_butyryltrans"/>
    <property type="match status" value="1"/>
</dbReference>
<dbReference type="GO" id="GO:0050182">
    <property type="term" value="F:phosphate butyryltransferase activity"/>
    <property type="evidence" value="ECO:0007669"/>
    <property type="project" value="UniProtKB-EC"/>
</dbReference>
<protein>
    <submittedName>
        <fullName evidence="5">Phosphate butyryltransferase</fullName>
        <ecNumber evidence="5">2.3.1.19</ecNumber>
    </submittedName>
</protein>
<dbReference type="PANTHER" id="PTHR43356">
    <property type="entry name" value="PHOSPHATE ACETYLTRANSFERASE"/>
    <property type="match status" value="1"/>
</dbReference>
<evidence type="ECO:0000259" key="4">
    <source>
        <dbReference type="Pfam" id="PF01515"/>
    </source>
</evidence>
<feature type="domain" description="Phosphate acetyl/butaryl transferase" evidence="4">
    <location>
        <begin position="78"/>
        <end position="292"/>
    </location>
</feature>
<evidence type="ECO:0000313" key="6">
    <source>
        <dbReference type="Proteomes" id="UP000006867"/>
    </source>
</evidence>
<dbReference type="InterPro" id="IPR012147">
    <property type="entry name" value="P_Ac_Bu_trans"/>
</dbReference>
<accession>A0ABM5LYY8</accession>
<comment type="similarity">
    <text evidence="1">Belongs to the phosphate acetyltransferase and butyryltransferase family.</text>
</comment>
<proteinExistence type="inferred from homology"/>
<dbReference type="Pfam" id="PF01515">
    <property type="entry name" value="PTA_PTB"/>
    <property type="match status" value="1"/>
</dbReference>
<evidence type="ECO:0000256" key="1">
    <source>
        <dbReference type="ARBA" id="ARBA00005656"/>
    </source>
</evidence>
<dbReference type="EMBL" id="CP002207">
    <property type="protein sequence ID" value="ADP33001.1"/>
    <property type="molecule type" value="Genomic_DNA"/>
</dbReference>
<dbReference type="Proteomes" id="UP000006867">
    <property type="component" value="Chromosome"/>
</dbReference>
<sequence length="301" mass="31993">MKLKDLVEKASLHKNKTIAVAHAEDSEVMQAVKLAAEHLSSRFLLVGDGEKLKDLITSHNISSHHIDIIHADTPEESARIAVKSVSSRHADVLMKGNLPTSVLLKAVLNRQDGLRSSHVLSHVAAFEIPGFDRLIYVTDSAMNIAPSLEELRQILLNAVHVARAVGNNNPKAAALAAVETVNPKMEATLHAASLAQMCKRGQIKGCVVDGPFGLDNAVSELAAAHKNITGDVAGRADILLVPSIEAGNILYKSLIYFAKAKVGAAIIGAKAPIALTSRADSAENKLYSLALALCASQEHKL</sequence>
<dbReference type="EC" id="2.3.1.19" evidence="5"/>
<evidence type="ECO:0000256" key="2">
    <source>
        <dbReference type="ARBA" id="ARBA00022679"/>
    </source>
</evidence>
<evidence type="ECO:0000256" key="3">
    <source>
        <dbReference type="ARBA" id="ARBA00023315"/>
    </source>
</evidence>
<dbReference type="InterPro" id="IPR014079">
    <property type="entry name" value="Phosphate_butyryltransferase"/>
</dbReference>
<dbReference type="InterPro" id="IPR050500">
    <property type="entry name" value="Phos_Acetyltrans/Butyryltrans"/>
</dbReference>
<dbReference type="SUPFAM" id="SSF53659">
    <property type="entry name" value="Isocitrate/Isopropylmalate dehydrogenase-like"/>
    <property type="match status" value="1"/>
</dbReference>
<organism evidence="5 6">
    <name type="scientific">Bacillus atrophaeus (strain 1942)</name>
    <dbReference type="NCBI Taxonomy" id="720555"/>
    <lineage>
        <taxon>Bacteria</taxon>
        <taxon>Bacillati</taxon>
        <taxon>Bacillota</taxon>
        <taxon>Bacilli</taxon>
        <taxon>Bacillales</taxon>
        <taxon>Bacillaceae</taxon>
        <taxon>Bacillus</taxon>
    </lineage>
</organism>
<dbReference type="Gene3D" id="3.40.718.10">
    <property type="entry name" value="Isopropylmalate Dehydrogenase"/>
    <property type="match status" value="1"/>
</dbReference>
<keyword evidence="6" id="KW-1185">Reference proteome</keyword>